<name>A0A0F9SIS9_9ZZZZ</name>
<proteinExistence type="predicted"/>
<reference evidence="2" key="1">
    <citation type="journal article" date="2015" name="Nature">
        <title>Complex archaea that bridge the gap between prokaryotes and eukaryotes.</title>
        <authorList>
            <person name="Spang A."/>
            <person name="Saw J.H."/>
            <person name="Jorgensen S.L."/>
            <person name="Zaremba-Niedzwiedzka K."/>
            <person name="Martijn J."/>
            <person name="Lind A.E."/>
            <person name="van Eijk R."/>
            <person name="Schleper C."/>
            <person name="Guy L."/>
            <person name="Ettema T.J."/>
        </authorList>
    </citation>
    <scope>NUCLEOTIDE SEQUENCE</scope>
</reference>
<comment type="caution">
    <text evidence="2">The sequence shown here is derived from an EMBL/GenBank/DDBJ whole genome shotgun (WGS) entry which is preliminary data.</text>
</comment>
<dbReference type="NCBIfam" id="NF037970">
    <property type="entry name" value="vanZ_1"/>
    <property type="match status" value="1"/>
</dbReference>
<keyword evidence="1" id="KW-0812">Transmembrane</keyword>
<evidence type="ECO:0000313" key="2">
    <source>
        <dbReference type="EMBL" id="KKN68845.1"/>
    </source>
</evidence>
<dbReference type="AlphaFoldDB" id="A0A0F9SIS9"/>
<gene>
    <name evidence="2" type="ORF">LCGC14_0447110</name>
</gene>
<sequence length="117" mass="13147">MTRRVYQAIFLISIVAFTFLFAKEVKGGVVNLFPHVDKVAHFGIFFILAIIMDKAFKLPLYAQILLLAGYGASIEIMQDALPYRQASLGDFFADFAGAASYFLLRVIFTPRKKNPYG</sequence>
<feature type="transmembrane region" description="Helical" evidence="1">
    <location>
        <begin position="58"/>
        <end position="76"/>
    </location>
</feature>
<protein>
    <submittedName>
        <fullName evidence="2">Uncharacterized protein</fullName>
    </submittedName>
</protein>
<evidence type="ECO:0000256" key="1">
    <source>
        <dbReference type="SAM" id="Phobius"/>
    </source>
</evidence>
<organism evidence="2">
    <name type="scientific">marine sediment metagenome</name>
    <dbReference type="NCBI Taxonomy" id="412755"/>
    <lineage>
        <taxon>unclassified sequences</taxon>
        <taxon>metagenomes</taxon>
        <taxon>ecological metagenomes</taxon>
    </lineage>
</organism>
<accession>A0A0F9SIS9</accession>
<feature type="transmembrane region" description="Helical" evidence="1">
    <location>
        <begin position="88"/>
        <end position="108"/>
    </location>
</feature>
<keyword evidence="1" id="KW-0472">Membrane</keyword>
<keyword evidence="1" id="KW-1133">Transmembrane helix</keyword>
<dbReference type="EMBL" id="LAZR01000438">
    <property type="protein sequence ID" value="KKN68845.1"/>
    <property type="molecule type" value="Genomic_DNA"/>
</dbReference>
<feature type="transmembrane region" description="Helical" evidence="1">
    <location>
        <begin position="32"/>
        <end position="51"/>
    </location>
</feature>